<organism evidence="1 2">
    <name type="scientific">Stieleria varia</name>
    <dbReference type="NCBI Taxonomy" id="2528005"/>
    <lineage>
        <taxon>Bacteria</taxon>
        <taxon>Pseudomonadati</taxon>
        <taxon>Planctomycetota</taxon>
        <taxon>Planctomycetia</taxon>
        <taxon>Pirellulales</taxon>
        <taxon>Pirellulaceae</taxon>
        <taxon>Stieleria</taxon>
    </lineage>
</organism>
<protein>
    <recommendedName>
        <fullName evidence="3">SUKH-3 immunity protein</fullName>
    </recommendedName>
</protein>
<dbReference type="Pfam" id="PF14433">
    <property type="entry name" value="SUKH-3"/>
    <property type="match status" value="1"/>
</dbReference>
<proteinExistence type="predicted"/>
<dbReference type="AlphaFoldDB" id="A0A5C6B962"/>
<gene>
    <name evidence="1" type="ORF">Pla52n_03810</name>
</gene>
<keyword evidence="2" id="KW-1185">Reference proteome</keyword>
<accession>A0A5C6B962</accession>
<evidence type="ECO:0000313" key="1">
    <source>
        <dbReference type="EMBL" id="TWU07806.1"/>
    </source>
</evidence>
<dbReference type="InterPro" id="IPR025850">
    <property type="entry name" value="SUKH-3"/>
</dbReference>
<dbReference type="Proteomes" id="UP000320176">
    <property type="component" value="Unassembled WGS sequence"/>
</dbReference>
<evidence type="ECO:0000313" key="2">
    <source>
        <dbReference type="Proteomes" id="UP000320176"/>
    </source>
</evidence>
<reference evidence="1 2" key="1">
    <citation type="submission" date="2019-02" db="EMBL/GenBank/DDBJ databases">
        <title>Deep-cultivation of Planctomycetes and their phenomic and genomic characterization uncovers novel biology.</title>
        <authorList>
            <person name="Wiegand S."/>
            <person name="Jogler M."/>
            <person name="Boedeker C."/>
            <person name="Pinto D."/>
            <person name="Vollmers J."/>
            <person name="Rivas-Marin E."/>
            <person name="Kohn T."/>
            <person name="Peeters S.H."/>
            <person name="Heuer A."/>
            <person name="Rast P."/>
            <person name="Oberbeckmann S."/>
            <person name="Bunk B."/>
            <person name="Jeske O."/>
            <person name="Meyerdierks A."/>
            <person name="Storesund J.E."/>
            <person name="Kallscheuer N."/>
            <person name="Luecker S."/>
            <person name="Lage O.M."/>
            <person name="Pohl T."/>
            <person name="Merkel B.J."/>
            <person name="Hornburger P."/>
            <person name="Mueller R.-W."/>
            <person name="Bruemmer F."/>
            <person name="Labrenz M."/>
            <person name="Spormann A.M."/>
            <person name="Op Den Camp H."/>
            <person name="Overmann J."/>
            <person name="Amann R."/>
            <person name="Jetten M.S.M."/>
            <person name="Mascher T."/>
            <person name="Medema M.H."/>
            <person name="Devos D.P."/>
            <person name="Kaster A.-K."/>
            <person name="Ovreas L."/>
            <person name="Rohde M."/>
            <person name="Galperin M.Y."/>
            <person name="Jogler C."/>
        </authorList>
    </citation>
    <scope>NUCLEOTIDE SEQUENCE [LARGE SCALE GENOMIC DNA]</scope>
    <source>
        <strain evidence="1 2">Pla52n</strain>
    </source>
</reference>
<comment type="caution">
    <text evidence="1">The sequence shown here is derived from an EMBL/GenBank/DDBJ whole genome shotgun (WGS) entry which is preliminary data.</text>
</comment>
<sequence length="137" mass="15360">MKVIQLPDELAARLKVLGWEGAATIDVTACEKKLQHAYGLKISEVAREFLLLFGGLAISDNNNVTVHLTPAKIRTRERRGHLSWSNKSLYPIGILRDSTVILMNPDGVTFSFWDYLSPFADTPVATLQRFTQSIYPI</sequence>
<dbReference type="EMBL" id="SJPN01000001">
    <property type="protein sequence ID" value="TWU07806.1"/>
    <property type="molecule type" value="Genomic_DNA"/>
</dbReference>
<name>A0A5C6B962_9BACT</name>
<evidence type="ECO:0008006" key="3">
    <source>
        <dbReference type="Google" id="ProtNLM"/>
    </source>
</evidence>
<dbReference type="RefSeq" id="WP_146517965.1">
    <property type="nucleotide sequence ID" value="NZ_CP151726.1"/>
</dbReference>